<dbReference type="Proteomes" id="UP001151760">
    <property type="component" value="Unassembled WGS sequence"/>
</dbReference>
<sequence>MVQPWQRVTRQKVTQSFSANQEISFPPLASDDGQESPMVVEAEVGGHLIHRMYMDGGFASEVLYEHCFSRLRLEIKGQMTLATTPLLGFSREISWPLGQISLMVSLGDNEHSTSALMNFMVVRSPSPYNGIISRPGFRKIQVVPSTAHGMLKFPVREGIVILHNSIVVPTECRMIVEAPAELPPNEPTIVKGNLVALTGVPRSIVEHRLNIREGCPPIRQKKGLSTRSKQSHSRRGDKVGKSVNHERSALPQLALKPGHGKEA</sequence>
<evidence type="ECO:0000313" key="3">
    <source>
        <dbReference type="Proteomes" id="UP001151760"/>
    </source>
</evidence>
<feature type="region of interest" description="Disordered" evidence="1">
    <location>
        <begin position="215"/>
        <end position="263"/>
    </location>
</feature>
<keyword evidence="3" id="KW-1185">Reference proteome</keyword>
<reference evidence="2" key="1">
    <citation type="journal article" date="2022" name="Int. J. Mol. Sci.">
        <title>Draft Genome of Tanacetum Coccineum: Genomic Comparison of Closely Related Tanacetum-Family Plants.</title>
        <authorList>
            <person name="Yamashiro T."/>
            <person name="Shiraishi A."/>
            <person name="Nakayama K."/>
            <person name="Satake H."/>
        </authorList>
    </citation>
    <scope>NUCLEOTIDE SEQUENCE</scope>
</reference>
<comment type="caution">
    <text evidence="2">The sequence shown here is derived from an EMBL/GenBank/DDBJ whole genome shotgun (WGS) entry which is preliminary data.</text>
</comment>
<proteinExistence type="predicted"/>
<protein>
    <recommendedName>
        <fullName evidence="4">Reverse transcriptase domain-containing protein</fullName>
    </recommendedName>
</protein>
<dbReference type="EMBL" id="BQNB010018080">
    <property type="protein sequence ID" value="GJT70473.1"/>
    <property type="molecule type" value="Genomic_DNA"/>
</dbReference>
<organism evidence="2 3">
    <name type="scientific">Tanacetum coccineum</name>
    <dbReference type="NCBI Taxonomy" id="301880"/>
    <lineage>
        <taxon>Eukaryota</taxon>
        <taxon>Viridiplantae</taxon>
        <taxon>Streptophyta</taxon>
        <taxon>Embryophyta</taxon>
        <taxon>Tracheophyta</taxon>
        <taxon>Spermatophyta</taxon>
        <taxon>Magnoliopsida</taxon>
        <taxon>eudicotyledons</taxon>
        <taxon>Gunneridae</taxon>
        <taxon>Pentapetalae</taxon>
        <taxon>asterids</taxon>
        <taxon>campanulids</taxon>
        <taxon>Asterales</taxon>
        <taxon>Asteraceae</taxon>
        <taxon>Asteroideae</taxon>
        <taxon>Anthemideae</taxon>
        <taxon>Anthemidinae</taxon>
        <taxon>Tanacetum</taxon>
    </lineage>
</organism>
<feature type="compositionally biased region" description="Basic and acidic residues" evidence="1">
    <location>
        <begin position="234"/>
        <end position="248"/>
    </location>
</feature>
<dbReference type="PANTHER" id="PTHR33240:SF15">
    <property type="entry name" value="GAG-PRO-LIKE PROTEIN"/>
    <property type="match status" value="1"/>
</dbReference>
<feature type="compositionally biased region" description="Basic residues" evidence="1">
    <location>
        <begin position="219"/>
        <end position="233"/>
    </location>
</feature>
<evidence type="ECO:0000256" key="1">
    <source>
        <dbReference type="SAM" id="MobiDB-lite"/>
    </source>
</evidence>
<gene>
    <name evidence="2" type="ORF">Tco_1029759</name>
</gene>
<evidence type="ECO:0000313" key="2">
    <source>
        <dbReference type="EMBL" id="GJT70473.1"/>
    </source>
</evidence>
<accession>A0ABQ5G5K3</accession>
<name>A0ABQ5G5K3_9ASTR</name>
<dbReference type="PANTHER" id="PTHR33240">
    <property type="entry name" value="OS08G0508500 PROTEIN"/>
    <property type="match status" value="1"/>
</dbReference>
<evidence type="ECO:0008006" key="4">
    <source>
        <dbReference type="Google" id="ProtNLM"/>
    </source>
</evidence>
<reference evidence="2" key="2">
    <citation type="submission" date="2022-01" db="EMBL/GenBank/DDBJ databases">
        <authorList>
            <person name="Yamashiro T."/>
            <person name="Shiraishi A."/>
            <person name="Satake H."/>
            <person name="Nakayama K."/>
        </authorList>
    </citation>
    <scope>NUCLEOTIDE SEQUENCE</scope>
</reference>